<feature type="compositionally biased region" description="Low complexity" evidence="1">
    <location>
        <begin position="86"/>
        <end position="104"/>
    </location>
</feature>
<dbReference type="Proteomes" id="UP001293254">
    <property type="component" value="Unassembled WGS sequence"/>
</dbReference>
<evidence type="ECO:0000313" key="3">
    <source>
        <dbReference type="Proteomes" id="UP001293254"/>
    </source>
</evidence>
<evidence type="ECO:0000256" key="1">
    <source>
        <dbReference type="SAM" id="MobiDB-lite"/>
    </source>
</evidence>
<reference evidence="2" key="1">
    <citation type="submission" date="2020-06" db="EMBL/GenBank/DDBJ databases">
        <authorList>
            <person name="Li T."/>
            <person name="Hu X."/>
            <person name="Zhang T."/>
            <person name="Song X."/>
            <person name="Zhang H."/>
            <person name="Dai N."/>
            <person name="Sheng W."/>
            <person name="Hou X."/>
            <person name="Wei L."/>
        </authorList>
    </citation>
    <scope>NUCLEOTIDE SEQUENCE</scope>
    <source>
        <strain evidence="2">3651</strain>
        <tissue evidence="2">Leaf</tissue>
    </source>
</reference>
<keyword evidence="3" id="KW-1185">Reference proteome</keyword>
<evidence type="ECO:0000313" key="2">
    <source>
        <dbReference type="EMBL" id="KAK4416938.1"/>
    </source>
</evidence>
<comment type="caution">
    <text evidence="2">The sequence shown here is derived from an EMBL/GenBank/DDBJ whole genome shotgun (WGS) entry which is preliminary data.</text>
</comment>
<proteinExistence type="predicted"/>
<feature type="region of interest" description="Disordered" evidence="1">
    <location>
        <begin position="84"/>
        <end position="104"/>
    </location>
</feature>
<accession>A0AAE1XSU9</accession>
<dbReference type="AlphaFoldDB" id="A0AAE1XSU9"/>
<organism evidence="2 3">
    <name type="scientific">Sesamum alatum</name>
    <dbReference type="NCBI Taxonomy" id="300844"/>
    <lineage>
        <taxon>Eukaryota</taxon>
        <taxon>Viridiplantae</taxon>
        <taxon>Streptophyta</taxon>
        <taxon>Embryophyta</taxon>
        <taxon>Tracheophyta</taxon>
        <taxon>Spermatophyta</taxon>
        <taxon>Magnoliopsida</taxon>
        <taxon>eudicotyledons</taxon>
        <taxon>Gunneridae</taxon>
        <taxon>Pentapetalae</taxon>
        <taxon>asterids</taxon>
        <taxon>lamiids</taxon>
        <taxon>Lamiales</taxon>
        <taxon>Pedaliaceae</taxon>
        <taxon>Sesamum</taxon>
    </lineage>
</organism>
<dbReference type="EMBL" id="JACGWO010000010">
    <property type="protein sequence ID" value="KAK4416938.1"/>
    <property type="molecule type" value="Genomic_DNA"/>
</dbReference>
<gene>
    <name evidence="2" type="ORF">Salat_2519300</name>
</gene>
<reference evidence="2" key="2">
    <citation type="journal article" date="2024" name="Plant">
        <title>Genomic evolution and insights into agronomic trait innovations of Sesamum species.</title>
        <authorList>
            <person name="Miao H."/>
            <person name="Wang L."/>
            <person name="Qu L."/>
            <person name="Liu H."/>
            <person name="Sun Y."/>
            <person name="Le M."/>
            <person name="Wang Q."/>
            <person name="Wei S."/>
            <person name="Zheng Y."/>
            <person name="Lin W."/>
            <person name="Duan Y."/>
            <person name="Cao H."/>
            <person name="Xiong S."/>
            <person name="Wang X."/>
            <person name="Wei L."/>
            <person name="Li C."/>
            <person name="Ma Q."/>
            <person name="Ju M."/>
            <person name="Zhao R."/>
            <person name="Li G."/>
            <person name="Mu C."/>
            <person name="Tian Q."/>
            <person name="Mei H."/>
            <person name="Zhang T."/>
            <person name="Gao T."/>
            <person name="Zhang H."/>
        </authorList>
    </citation>
    <scope>NUCLEOTIDE SEQUENCE</scope>
    <source>
        <strain evidence="2">3651</strain>
    </source>
</reference>
<sequence>MASSRVAAEDDRSAGCDKLCLKAINRQPRAVEAHNGGGRFMVQSARQLLDLGTKRRDNCAVHGNANGGESNAKDESVAVKAAMANDSGGPCSSGDGSRRSGCGA</sequence>
<name>A0AAE1XSU9_9LAMI</name>
<protein>
    <submittedName>
        <fullName evidence="2">Uncharacterized protein</fullName>
    </submittedName>
</protein>